<dbReference type="RefSeq" id="WP_077925214.1">
    <property type="nucleotide sequence ID" value="NZ_BAABKE010000003.1"/>
</dbReference>
<dbReference type="InterPro" id="IPR009057">
    <property type="entry name" value="Homeodomain-like_sf"/>
</dbReference>
<reference evidence="5" key="1">
    <citation type="journal article" date="2019" name="Int. J. Syst. Evol. Microbiol.">
        <title>The Global Catalogue of Microorganisms (GCM) 10K type strain sequencing project: providing services to taxonomists for standard genome sequencing and annotation.</title>
        <authorList>
            <consortium name="The Broad Institute Genomics Platform"/>
            <consortium name="The Broad Institute Genome Sequencing Center for Infectious Disease"/>
            <person name="Wu L."/>
            <person name="Ma J."/>
        </authorList>
    </citation>
    <scope>NUCLEOTIDE SEQUENCE [LARGE SCALE GENOMIC DNA]</scope>
    <source>
        <strain evidence="5">JCM 18424</strain>
    </source>
</reference>
<sequence length="213" mass="24094">MAEKTSLTHRGHQRRMGMIRSAEALFLKFGFEATTLDMIIEQSGGSRSTLYSQFGGKEGIFSAVIESMIEEIFDDVVNSQPKVRTVEGTLKYVGTKFITNIISPKAIALFRLIVSETPKFPELGDAFFTRGPQRSFNLLAEELAQLNLNLSEKEINQIAGQFLEMLKGELFIKALSYSDFQPEPKQIESQIEMCVTMMSLYIHQQQCIDHKKP</sequence>
<comment type="caution">
    <text evidence="4">The sequence shown here is derived from an EMBL/GenBank/DDBJ whole genome shotgun (WGS) entry which is preliminary data.</text>
</comment>
<name>A0ABP9MR17_9GAMM</name>
<evidence type="ECO:0000256" key="2">
    <source>
        <dbReference type="PROSITE-ProRule" id="PRU00335"/>
    </source>
</evidence>
<feature type="DNA-binding region" description="H-T-H motif" evidence="2">
    <location>
        <begin position="35"/>
        <end position="54"/>
    </location>
</feature>
<dbReference type="Gene3D" id="1.10.357.10">
    <property type="entry name" value="Tetracycline Repressor, domain 2"/>
    <property type="match status" value="1"/>
</dbReference>
<dbReference type="Pfam" id="PF14246">
    <property type="entry name" value="TetR_C_7"/>
    <property type="match status" value="1"/>
</dbReference>
<proteinExistence type="predicted"/>
<feature type="domain" description="HTH tetR-type" evidence="3">
    <location>
        <begin position="12"/>
        <end position="72"/>
    </location>
</feature>
<dbReference type="Pfam" id="PF00440">
    <property type="entry name" value="TetR_N"/>
    <property type="match status" value="1"/>
</dbReference>
<dbReference type="InterPro" id="IPR039536">
    <property type="entry name" value="TetR_C_Proteobacteria"/>
</dbReference>
<gene>
    <name evidence="4" type="primary">nalC</name>
    <name evidence="4" type="ORF">GCM10023338_09740</name>
</gene>
<dbReference type="InterPro" id="IPR050109">
    <property type="entry name" value="HTH-type_TetR-like_transc_reg"/>
</dbReference>
<keyword evidence="5" id="KW-1185">Reference proteome</keyword>
<dbReference type="PROSITE" id="PS50977">
    <property type="entry name" value="HTH_TETR_2"/>
    <property type="match status" value="1"/>
</dbReference>
<evidence type="ECO:0000259" key="3">
    <source>
        <dbReference type="PROSITE" id="PS50977"/>
    </source>
</evidence>
<protein>
    <submittedName>
        <fullName evidence="4">Efflux system transcriptional repressor NalC</fullName>
    </submittedName>
</protein>
<dbReference type="InterPro" id="IPR001647">
    <property type="entry name" value="HTH_TetR"/>
</dbReference>
<evidence type="ECO:0000313" key="5">
    <source>
        <dbReference type="Proteomes" id="UP001500631"/>
    </source>
</evidence>
<dbReference type="SUPFAM" id="SSF46689">
    <property type="entry name" value="Homeodomain-like"/>
    <property type="match status" value="1"/>
</dbReference>
<organism evidence="4 5">
    <name type="scientific">Wohlfahrtiimonas larvae</name>
    <dbReference type="NCBI Taxonomy" id="1157986"/>
    <lineage>
        <taxon>Bacteria</taxon>
        <taxon>Pseudomonadati</taxon>
        <taxon>Pseudomonadota</taxon>
        <taxon>Gammaproteobacteria</taxon>
        <taxon>Cardiobacteriales</taxon>
        <taxon>Ignatzschineriaceae</taxon>
        <taxon>Wohlfahrtiimonas</taxon>
    </lineage>
</organism>
<evidence type="ECO:0000256" key="1">
    <source>
        <dbReference type="ARBA" id="ARBA00023125"/>
    </source>
</evidence>
<dbReference type="EMBL" id="BAABKE010000003">
    <property type="protein sequence ID" value="GAA5097899.1"/>
    <property type="molecule type" value="Genomic_DNA"/>
</dbReference>
<evidence type="ECO:0000313" key="4">
    <source>
        <dbReference type="EMBL" id="GAA5097899.1"/>
    </source>
</evidence>
<dbReference type="Gene3D" id="1.10.10.60">
    <property type="entry name" value="Homeodomain-like"/>
    <property type="match status" value="1"/>
</dbReference>
<dbReference type="PANTHER" id="PTHR30055:SF119">
    <property type="entry name" value="NALC"/>
    <property type="match status" value="1"/>
</dbReference>
<dbReference type="Proteomes" id="UP001500631">
    <property type="component" value="Unassembled WGS sequence"/>
</dbReference>
<dbReference type="PANTHER" id="PTHR30055">
    <property type="entry name" value="HTH-TYPE TRANSCRIPTIONAL REGULATOR RUTR"/>
    <property type="match status" value="1"/>
</dbReference>
<keyword evidence="1 2" id="KW-0238">DNA-binding</keyword>
<accession>A0ABP9MR17</accession>